<feature type="compositionally biased region" description="Polar residues" evidence="1">
    <location>
        <begin position="17"/>
        <end position="33"/>
    </location>
</feature>
<feature type="compositionally biased region" description="Polar residues" evidence="1">
    <location>
        <begin position="689"/>
        <end position="716"/>
    </location>
</feature>
<keyword evidence="3" id="KW-1185">Reference proteome</keyword>
<feature type="compositionally biased region" description="Basic and acidic residues" evidence="1">
    <location>
        <begin position="1314"/>
        <end position="1325"/>
    </location>
</feature>
<feature type="compositionally biased region" description="Basic and acidic residues" evidence="1">
    <location>
        <begin position="1"/>
        <end position="16"/>
    </location>
</feature>
<feature type="region of interest" description="Disordered" evidence="1">
    <location>
        <begin position="1"/>
        <end position="92"/>
    </location>
</feature>
<evidence type="ECO:0000313" key="3">
    <source>
        <dbReference type="Proteomes" id="UP001177023"/>
    </source>
</evidence>
<evidence type="ECO:0000313" key="2">
    <source>
        <dbReference type="EMBL" id="CAJ0585609.1"/>
    </source>
</evidence>
<feature type="region of interest" description="Disordered" evidence="1">
    <location>
        <begin position="1022"/>
        <end position="1364"/>
    </location>
</feature>
<feature type="compositionally biased region" description="Basic and acidic residues" evidence="1">
    <location>
        <begin position="514"/>
        <end position="523"/>
    </location>
</feature>
<feature type="compositionally biased region" description="Basic and acidic residues" evidence="1">
    <location>
        <begin position="905"/>
        <end position="914"/>
    </location>
</feature>
<feature type="compositionally biased region" description="Polar residues" evidence="1">
    <location>
        <begin position="626"/>
        <end position="635"/>
    </location>
</feature>
<sequence>MDTARDDPVDHVEASKPENNSTNPLPLTRSLLTDSDKHKRIETLSSKEIQEQLTAWEGPGGQAGIGSAEQRMEKEKGVDGAPNAGAGKVEGPSGIAGIGADAGKADEAAGDLKSAENKHLKEAKPQGLAGIGADSDIKALNSPPELRPVSSNFVPEAAKGEAQIGEDSKAVPKPEGAAGIGKDGIETQPATGEAKTGKSDDKLPGAGGFAGIGADEDQKKDAGRSAHQVLQTQTFEKPAGEAKPGQDGEKLPGAGGLAGIGTEADKHHKNVDSVVNSAEKGQAVVQQHQTDDHQAQKVQELAKPTGEAQSGPDGEKPPGPNGVAGIGAGSAQQKEIEATVKSVEPVGQQVQQVQQIEKAAGEAKDGEKLPLASGVAGIEADRNETKEPKPEQKSEASQRPLAEQDPGVPEKSIPENRAPGEIKPDQAQDKLSGLGGDAGIGTDKEQKAVPHPKHKPAEIPIVTVEQQRPPGAQGTGLPKQQEAEQTVGDTKPGQFEDKPAMPKVLAGVGAGENQKNEQNDKVPEALSSLNVEQKDTGHAVPEANPERSQDKLPGPNGLAGIGADNEHPDSKPDQEGKPEQSQDRPPVAQGISGIESSDERQPGEPQPGNQVPVASPTPKALVDPAQPNQPGNDSPIESKSDKGPGNFLNPDVIPPNPDHLKPKPAGGEAGIVKEQKELKLPIDKEEAQQKPNEVAQKSASPQAEVVEQQNRPSNTEGGVDGVIKPDEGWESSEEEEFQPSSAEHTEHVHRDRPNIDTLSEKAVNSGSKVPPPGDLAQPLIQIASASGKHAPVVQNFGDVVRPIVGWDPTSEEELDEIQASLAAKQAKEKADSPKIATGSVEPVNVAQANNQPASNNLDVPAQRPASLHSITDEALGRAPAEIVVEQKAPDASEPRKLVGDPPIPVDRDPKEKPAAEAPQNPELKARAGWDSKEVEDPEWQSAEDEQHPVIRPTLEEQAPSQVDSKTSEEVLEAKLPVSESQKESNTQHEPAAVIIQPKAVNQGLVSDQLVVVDDQAEHDVLQPATGWDSNAELEDQVVRSGDGKPAAEHQPGSGFDQPKEQVLATGAVQALGEVEKAHPENQNADVSSDKVLGPEQRPAVVIPVVSESAQQEQARASEVERQAEAGQKRPEAQGASQSDTVILTPNANQQVDLKPVDSEGPGPASGNLTSKSNTFEQKQNQPLNLPPVESGGPGPAQEVKPVVQTQESQDAELRPPTSDLALPQERHQAHPQPLREKMSVSIKSNEEKGPASESDDRTSWESGEGHSSSASSEEISDDAVGPVFPVKPIKPVASEGITEKQETHGEVAHQTGSQEKKPQELEIKQENQALAHRPAKAGLQKQASSASEDSVEEAIPSKPKTQVEQLLEKTQKAVDSLRVQVEAQKLESQAPIRSPGKKGKGSWEFEFG</sequence>
<feature type="compositionally biased region" description="Basic and acidic residues" evidence="1">
    <location>
        <begin position="238"/>
        <end position="250"/>
    </location>
</feature>
<feature type="compositionally biased region" description="Basic and acidic residues" evidence="1">
    <location>
        <begin position="564"/>
        <end position="582"/>
    </location>
</feature>
<evidence type="ECO:0000256" key="1">
    <source>
        <dbReference type="SAM" id="MobiDB-lite"/>
    </source>
</evidence>
<feature type="compositionally biased region" description="Basic and acidic residues" evidence="1">
    <location>
        <begin position="743"/>
        <end position="754"/>
    </location>
</feature>
<feature type="compositionally biased region" description="Basic and acidic residues" evidence="1">
    <location>
        <begin position="1224"/>
        <end position="1259"/>
    </location>
</feature>
<feature type="compositionally biased region" description="Basic and acidic residues" evidence="1">
    <location>
        <begin position="887"/>
        <end position="898"/>
    </location>
</feature>
<feature type="compositionally biased region" description="Acidic residues" evidence="1">
    <location>
        <begin position="728"/>
        <end position="737"/>
    </location>
</feature>
<dbReference type="EMBL" id="CATQJA010002706">
    <property type="protein sequence ID" value="CAJ0585609.1"/>
    <property type="molecule type" value="Genomic_DNA"/>
</dbReference>
<organism evidence="2 3">
    <name type="scientific">Mesorhabditis spiculigera</name>
    <dbReference type="NCBI Taxonomy" id="96644"/>
    <lineage>
        <taxon>Eukaryota</taxon>
        <taxon>Metazoa</taxon>
        <taxon>Ecdysozoa</taxon>
        <taxon>Nematoda</taxon>
        <taxon>Chromadorea</taxon>
        <taxon>Rhabditida</taxon>
        <taxon>Rhabditina</taxon>
        <taxon>Rhabditomorpha</taxon>
        <taxon>Rhabditoidea</taxon>
        <taxon>Rhabditidae</taxon>
        <taxon>Mesorhabditinae</taxon>
        <taxon>Mesorhabditis</taxon>
    </lineage>
</organism>
<gene>
    <name evidence="2" type="ORF">MSPICULIGERA_LOCUS23622</name>
</gene>
<feature type="region of interest" description="Disordered" evidence="1">
    <location>
        <begin position="1388"/>
        <end position="1408"/>
    </location>
</feature>
<feature type="region of interest" description="Disordered" evidence="1">
    <location>
        <begin position="160"/>
        <end position="775"/>
    </location>
</feature>
<accession>A0AA36DD84</accession>
<name>A0AA36DD84_9BILA</name>
<feature type="compositionally biased region" description="Polar residues" evidence="1">
    <location>
        <begin position="43"/>
        <end position="53"/>
    </location>
</feature>
<comment type="caution">
    <text evidence="2">The sequence shown here is derived from an EMBL/GenBank/DDBJ whole genome shotgun (WGS) entry which is preliminary data.</text>
</comment>
<feature type="compositionally biased region" description="Basic and acidic residues" evidence="1">
    <location>
        <begin position="359"/>
        <end position="368"/>
    </location>
</feature>
<dbReference type="Proteomes" id="UP001177023">
    <property type="component" value="Unassembled WGS sequence"/>
</dbReference>
<feature type="compositionally biased region" description="Basic and acidic residues" evidence="1">
    <location>
        <begin position="1115"/>
        <end position="1131"/>
    </location>
</feature>
<feature type="non-terminal residue" evidence="2">
    <location>
        <position position="1408"/>
    </location>
</feature>
<feature type="compositionally biased region" description="Polar residues" evidence="1">
    <location>
        <begin position="1166"/>
        <end position="1183"/>
    </location>
</feature>
<feature type="compositionally biased region" description="Polar residues" evidence="1">
    <location>
        <begin position="846"/>
        <end position="857"/>
    </location>
</feature>
<feature type="compositionally biased region" description="Basic and acidic residues" evidence="1">
    <location>
        <begin position="923"/>
        <end position="934"/>
    </location>
</feature>
<feature type="compositionally biased region" description="Low complexity" evidence="1">
    <location>
        <begin position="1260"/>
        <end position="1273"/>
    </location>
</feature>
<feature type="compositionally biased region" description="Polar residues" evidence="1">
    <location>
        <begin position="1134"/>
        <end position="1151"/>
    </location>
</feature>
<reference evidence="2" key="1">
    <citation type="submission" date="2023-06" db="EMBL/GenBank/DDBJ databases">
        <authorList>
            <person name="Delattre M."/>
        </authorList>
    </citation>
    <scope>NUCLEOTIDE SEQUENCE</scope>
    <source>
        <strain evidence="2">AF72</strain>
    </source>
</reference>
<feature type="compositionally biased region" description="Basic and acidic residues" evidence="1">
    <location>
        <begin position="412"/>
        <end position="428"/>
    </location>
</feature>
<protein>
    <submittedName>
        <fullName evidence="2">Uncharacterized protein</fullName>
    </submittedName>
</protein>
<feature type="compositionally biased region" description="Basic and acidic residues" evidence="1">
    <location>
        <begin position="1297"/>
        <end position="1307"/>
    </location>
</feature>
<feature type="region of interest" description="Disordered" evidence="1">
    <location>
        <begin position="822"/>
        <end position="992"/>
    </location>
</feature>
<proteinExistence type="predicted"/>
<feature type="compositionally biased region" description="Basic and acidic residues" evidence="1">
    <location>
        <begin position="379"/>
        <end position="396"/>
    </location>
</feature>
<feature type="compositionally biased region" description="Basic and acidic residues" evidence="1">
    <location>
        <begin position="671"/>
        <end position="688"/>
    </location>
</feature>